<dbReference type="Proteomes" id="UP000594342">
    <property type="component" value="Unassembled WGS sequence"/>
</dbReference>
<organism evidence="1 2">
    <name type="scientific">Yasminevirus sp. GU-2018</name>
    <dbReference type="NCBI Taxonomy" id="2420051"/>
    <lineage>
        <taxon>Viruses</taxon>
        <taxon>Varidnaviria</taxon>
        <taxon>Bamfordvirae</taxon>
        <taxon>Nucleocytoviricota</taxon>
        <taxon>Megaviricetes</taxon>
        <taxon>Imitervirales</taxon>
        <taxon>Mimiviridae</taxon>
        <taxon>Klosneuvirinae</taxon>
        <taxon>Yasminevirus</taxon>
        <taxon>Yasminevirus saudimassiliense</taxon>
    </lineage>
</organism>
<keyword evidence="2" id="KW-1185">Reference proteome</keyword>
<evidence type="ECO:0000313" key="1">
    <source>
        <dbReference type="EMBL" id="VBB18821.1"/>
    </source>
</evidence>
<protein>
    <submittedName>
        <fullName evidence="1">Uncharacterized protein</fullName>
    </submittedName>
</protein>
<proteinExistence type="predicted"/>
<comment type="caution">
    <text evidence="1">The sequence shown here is derived from an EMBL/GenBank/DDBJ whole genome shotgun (WGS) entry which is preliminary data.</text>
</comment>
<dbReference type="EMBL" id="UPSH01000001">
    <property type="protein sequence ID" value="VBB18821.1"/>
    <property type="molecule type" value="Genomic_DNA"/>
</dbReference>
<gene>
    <name evidence="1" type="ORF">YASMINEVIRUS_1353</name>
</gene>
<reference evidence="1 2" key="1">
    <citation type="submission" date="2018-10" db="EMBL/GenBank/DDBJ databases">
        <authorList>
            <consortium name="IHU Genomes"/>
        </authorList>
    </citation>
    <scope>NUCLEOTIDE SEQUENCE [LARGE SCALE GENOMIC DNA]</scope>
    <source>
        <strain evidence="1 2">A1</strain>
    </source>
</reference>
<accession>A0A5K0UAZ6</accession>
<name>A0A5K0UAZ6_9VIRU</name>
<sequence length="249" mass="28029">MSKANSVSKLRIMTSDDLNRAIAALQDANSRRADTFTKFDLEQERLRRDREALEARDRALREKFEADKKADVDNIDAAENSISAESDKLIKEIAEKTLNSIASEEFVSAGAKAEAVTDILKRYGKDYVENKTDTAKLIEKSSLKGKRSWFNGKASCDWKSDTCYDYDVMSELAVRAGVDTRFIAREMGVIRSLNINDLSKQEKEDLITLNKKLAEKRAARKVVVPEQKVVVPAPATSVSAQRVKKNTWF</sequence>
<evidence type="ECO:0000313" key="2">
    <source>
        <dbReference type="Proteomes" id="UP000594342"/>
    </source>
</evidence>